<dbReference type="EMBL" id="JACAZE010000012">
    <property type="protein sequence ID" value="KAF7302452.1"/>
    <property type="molecule type" value="Genomic_DNA"/>
</dbReference>
<feature type="compositionally biased region" description="Basic and acidic residues" evidence="1">
    <location>
        <begin position="257"/>
        <end position="282"/>
    </location>
</feature>
<dbReference type="AlphaFoldDB" id="A0A8H6SPC2"/>
<evidence type="ECO:0000313" key="3">
    <source>
        <dbReference type="Proteomes" id="UP000613580"/>
    </source>
</evidence>
<proteinExistence type="predicted"/>
<evidence type="ECO:0000313" key="2">
    <source>
        <dbReference type="EMBL" id="KAF7302452.1"/>
    </source>
</evidence>
<keyword evidence="3" id="KW-1185">Reference proteome</keyword>
<protein>
    <submittedName>
        <fullName evidence="2">Uncharacterized protein</fullName>
    </submittedName>
</protein>
<feature type="compositionally biased region" description="Polar residues" evidence="1">
    <location>
        <begin position="86"/>
        <end position="98"/>
    </location>
</feature>
<dbReference type="Proteomes" id="UP000613580">
    <property type="component" value="Unassembled WGS sequence"/>
</dbReference>
<organism evidence="2 3">
    <name type="scientific">Mycena chlorophos</name>
    <name type="common">Agaric fungus</name>
    <name type="synonym">Agaricus chlorophos</name>
    <dbReference type="NCBI Taxonomy" id="658473"/>
    <lineage>
        <taxon>Eukaryota</taxon>
        <taxon>Fungi</taxon>
        <taxon>Dikarya</taxon>
        <taxon>Basidiomycota</taxon>
        <taxon>Agaricomycotina</taxon>
        <taxon>Agaricomycetes</taxon>
        <taxon>Agaricomycetidae</taxon>
        <taxon>Agaricales</taxon>
        <taxon>Marasmiineae</taxon>
        <taxon>Mycenaceae</taxon>
        <taxon>Mycena</taxon>
    </lineage>
</organism>
<feature type="compositionally biased region" description="Pro residues" evidence="1">
    <location>
        <begin position="412"/>
        <end position="423"/>
    </location>
</feature>
<evidence type="ECO:0000256" key="1">
    <source>
        <dbReference type="SAM" id="MobiDB-lite"/>
    </source>
</evidence>
<reference evidence="2" key="1">
    <citation type="submission" date="2020-05" db="EMBL/GenBank/DDBJ databases">
        <title>Mycena genomes resolve the evolution of fungal bioluminescence.</title>
        <authorList>
            <person name="Tsai I.J."/>
        </authorList>
    </citation>
    <scope>NUCLEOTIDE SEQUENCE</scope>
    <source>
        <strain evidence="2">110903Hualien_Pintung</strain>
    </source>
</reference>
<gene>
    <name evidence="2" type="ORF">HMN09_00879300</name>
</gene>
<feature type="compositionally biased region" description="Low complexity" evidence="1">
    <location>
        <begin position="293"/>
        <end position="312"/>
    </location>
</feature>
<comment type="caution">
    <text evidence="2">The sequence shown here is derived from an EMBL/GenBank/DDBJ whole genome shotgun (WGS) entry which is preliminary data.</text>
</comment>
<feature type="region of interest" description="Disordered" evidence="1">
    <location>
        <begin position="56"/>
        <end position="129"/>
    </location>
</feature>
<feature type="compositionally biased region" description="Low complexity" evidence="1">
    <location>
        <begin position="478"/>
        <end position="488"/>
    </location>
</feature>
<name>A0A8H6SPC2_MYCCL</name>
<feature type="region of interest" description="Disordered" evidence="1">
    <location>
        <begin position="221"/>
        <end position="488"/>
    </location>
</feature>
<sequence>MPLLERKRALFLCSATLFMASVGFSLSVLATLLSLVASSYFWSHTRPQPRVYALPQQDRSHAAVASTPSTSDPNPNPSSPARPESTDSNNAPRASAPNSDSSPVRPSRKSKSRSKSRTPRRAATAITIDTSPLPELHALTRLDTVQTHQRDVLLRRSQSHMQQQIQQRPRHAQEIERALPEIPSIAVSPAPAHAKFLVEEPRSSDEQTLVDGDTNNSALAVLPLDQSEQQQQQSTDADRGRRRSRLRLSRLVQMFVPKDKKDGEGSSKRSRDRGNSKPDPIRRYSLPPPPLPTTASPVSSPSSQTSELPPESGSAKSPSDPEREKRPVAAKPRAPSTKSRSLMLRVSSDPGLRTNTEDVLDMAPASGSLLLSPTSPISTSPTSTITPAHSDGESDGPGAARARRKHKCKPSTQPPSPPQPRPRTQPYAAPYFIPPPDTLGIEEPLSAASLSREREIRAQQRRTPSRSRTMPPESVLESTRTSPSRRTSALGLEVVNADDLIIRAS</sequence>
<feature type="compositionally biased region" description="Basic residues" evidence="1">
    <location>
        <begin position="106"/>
        <end position="120"/>
    </location>
</feature>
<feature type="compositionally biased region" description="Low complexity" evidence="1">
    <location>
        <begin position="363"/>
        <end position="388"/>
    </location>
</feature>
<accession>A0A8H6SPC2</accession>